<dbReference type="RefSeq" id="WP_010838420.1">
    <property type="nucleotide sequence ID" value="NZ_QRCM01000001.1"/>
</dbReference>
<dbReference type="GO" id="GO:0016747">
    <property type="term" value="F:acyltransferase activity, transferring groups other than amino-acyl groups"/>
    <property type="evidence" value="ECO:0007669"/>
    <property type="project" value="InterPro"/>
</dbReference>
<dbReference type="InterPro" id="IPR016181">
    <property type="entry name" value="Acyl_CoA_acyltransferase"/>
</dbReference>
<dbReference type="AlphaFoldDB" id="A0A6P2CE15"/>
<accession>A0A6P2CE15</accession>
<evidence type="ECO:0000259" key="3">
    <source>
        <dbReference type="PROSITE" id="PS51186"/>
    </source>
</evidence>
<dbReference type="InterPro" id="IPR000182">
    <property type="entry name" value="GNAT_dom"/>
</dbReference>
<dbReference type="PROSITE" id="PS51186">
    <property type="entry name" value="GNAT"/>
    <property type="match status" value="1"/>
</dbReference>
<dbReference type="PANTHER" id="PTHR43877">
    <property type="entry name" value="AMINOALKYLPHOSPHONATE N-ACETYLTRANSFERASE-RELATED-RELATED"/>
    <property type="match status" value="1"/>
</dbReference>
<evidence type="ECO:0000313" key="5">
    <source>
        <dbReference type="Proteomes" id="UP000471120"/>
    </source>
</evidence>
<keyword evidence="2" id="KW-0012">Acyltransferase</keyword>
<name>A0A6P2CE15_9NOCA</name>
<dbReference type="InterPro" id="IPR050832">
    <property type="entry name" value="Bact_Acetyltransf"/>
</dbReference>
<evidence type="ECO:0000256" key="2">
    <source>
        <dbReference type="ARBA" id="ARBA00023315"/>
    </source>
</evidence>
<evidence type="ECO:0000313" key="4">
    <source>
        <dbReference type="EMBL" id="TXG90743.1"/>
    </source>
</evidence>
<dbReference type="Pfam" id="PF00583">
    <property type="entry name" value="Acetyltransf_1"/>
    <property type="match status" value="1"/>
</dbReference>
<evidence type="ECO:0000256" key="1">
    <source>
        <dbReference type="ARBA" id="ARBA00022679"/>
    </source>
</evidence>
<gene>
    <name evidence="4" type="ORF">DW322_11570</name>
</gene>
<feature type="domain" description="N-acetyltransferase" evidence="3">
    <location>
        <begin position="1"/>
        <end position="152"/>
    </location>
</feature>
<keyword evidence="1 4" id="KW-0808">Transferase</keyword>
<comment type="caution">
    <text evidence="4">The sequence shown here is derived from an EMBL/GenBank/DDBJ whole genome shotgun (WGS) entry which is preliminary data.</text>
</comment>
<sequence>MTIRHATEADAEALATILNAIIEEGGKTAIDGPLSPQELAEWFMSGPHCVTCMVAVDENGHALGFQTTERFHDDLPSATADIGTFIAKGARGSRIGKQLADATFAAARQAGLDALRAVIRRENKGAVAFYRALGFQGHVPREGAVVLVRTLELEGRSSGAFTV</sequence>
<dbReference type="Proteomes" id="UP000471120">
    <property type="component" value="Unassembled WGS sequence"/>
</dbReference>
<dbReference type="EMBL" id="QRCM01000001">
    <property type="protein sequence ID" value="TXG90743.1"/>
    <property type="molecule type" value="Genomic_DNA"/>
</dbReference>
<protein>
    <submittedName>
        <fullName evidence="4">GNAT family N-acetyltransferase</fullName>
    </submittedName>
</protein>
<dbReference type="Gene3D" id="3.40.630.30">
    <property type="match status" value="1"/>
</dbReference>
<dbReference type="SUPFAM" id="SSF55729">
    <property type="entry name" value="Acyl-CoA N-acyltransferases (Nat)"/>
    <property type="match status" value="1"/>
</dbReference>
<reference evidence="4 5" key="1">
    <citation type="submission" date="2018-07" db="EMBL/GenBank/DDBJ databases">
        <title>Genome sequence of Rhodococcus rhodnii ATCC 35071 from Rhodnius prolixus.</title>
        <authorList>
            <person name="Patel V."/>
            <person name="Vogel K.J."/>
        </authorList>
    </citation>
    <scope>NUCLEOTIDE SEQUENCE [LARGE SCALE GENOMIC DNA]</scope>
    <source>
        <strain evidence="4 5">ATCC 35071</strain>
    </source>
</reference>
<organism evidence="4 5">
    <name type="scientific">Rhodococcus rhodnii</name>
    <dbReference type="NCBI Taxonomy" id="38312"/>
    <lineage>
        <taxon>Bacteria</taxon>
        <taxon>Bacillati</taxon>
        <taxon>Actinomycetota</taxon>
        <taxon>Actinomycetes</taxon>
        <taxon>Mycobacteriales</taxon>
        <taxon>Nocardiaceae</taxon>
        <taxon>Rhodococcus</taxon>
    </lineage>
</organism>
<proteinExistence type="predicted"/>